<keyword evidence="3" id="KW-1185">Reference proteome</keyword>
<dbReference type="InterPro" id="IPR054464">
    <property type="entry name" value="ULD_fung"/>
</dbReference>
<feature type="domain" description="Ubiquitin-like" evidence="1">
    <location>
        <begin position="118"/>
        <end position="202"/>
    </location>
</feature>
<dbReference type="PANTHER" id="PTHR38886">
    <property type="entry name" value="SESA DOMAIN-CONTAINING PROTEIN"/>
    <property type="match status" value="1"/>
</dbReference>
<proteinExistence type="predicted"/>
<evidence type="ECO:0000313" key="2">
    <source>
        <dbReference type="EMBL" id="RYO93905.1"/>
    </source>
</evidence>
<dbReference type="Pfam" id="PF22893">
    <property type="entry name" value="ULD_2"/>
    <property type="match status" value="1"/>
</dbReference>
<protein>
    <recommendedName>
        <fullName evidence="1">Ubiquitin-like domain-containing protein</fullName>
    </recommendedName>
</protein>
<name>A0ABY0HI19_9PEZI</name>
<comment type="caution">
    <text evidence="2">The sequence shown here is derived from an EMBL/GenBank/DDBJ whole genome shotgun (WGS) entry which is preliminary data.</text>
</comment>
<dbReference type="Proteomes" id="UP000294003">
    <property type="component" value="Unassembled WGS sequence"/>
</dbReference>
<dbReference type="PANTHER" id="PTHR38886:SF1">
    <property type="entry name" value="NACHT-NTPASE AND P-LOOP NTPASES N-TERMINAL DOMAIN-CONTAINING PROTEIN"/>
    <property type="match status" value="1"/>
</dbReference>
<reference evidence="2 3" key="1">
    <citation type="submission" date="2018-06" db="EMBL/GenBank/DDBJ databases">
        <title>Complete Genomes of Monosporascus.</title>
        <authorList>
            <person name="Robinson A.J."/>
            <person name="Natvig D.O."/>
        </authorList>
    </citation>
    <scope>NUCLEOTIDE SEQUENCE [LARGE SCALE GENOMIC DNA]</scope>
    <source>
        <strain evidence="2 3">CBS 609.92</strain>
    </source>
</reference>
<dbReference type="EMBL" id="QJNS01000014">
    <property type="protein sequence ID" value="RYO93905.1"/>
    <property type="molecule type" value="Genomic_DNA"/>
</dbReference>
<sequence>MSVGFGFSVGDFLAALKLVGTLIDALRESSHASSSFHSLISELYALESVLLRVKRLDFDDRHNVGKLALRQAASQCQRTTDAFWKEIQKYQPHLQQSGTDSRIRDGWAKVKIPGQVQRQQPVYLIDAFNKESPFLLEFVRSAEALLAVLKANIKISGCDPDMIDRGEFVIEELGTQNSIDLLEPWDSCFYPGQKVAMSVVFKQRRTLKSSCPRCGRDHEEAAGKEITWDFITGAQQQYDRLALSDGLGIPVEDDDTFQLDRSIYSRKRT</sequence>
<evidence type="ECO:0000259" key="1">
    <source>
        <dbReference type="Pfam" id="PF22893"/>
    </source>
</evidence>
<organism evidence="2 3">
    <name type="scientific">Monosporascus cannonballus</name>
    <dbReference type="NCBI Taxonomy" id="155416"/>
    <lineage>
        <taxon>Eukaryota</taxon>
        <taxon>Fungi</taxon>
        <taxon>Dikarya</taxon>
        <taxon>Ascomycota</taxon>
        <taxon>Pezizomycotina</taxon>
        <taxon>Sordariomycetes</taxon>
        <taxon>Xylariomycetidae</taxon>
        <taxon>Xylariales</taxon>
        <taxon>Xylariales incertae sedis</taxon>
        <taxon>Monosporascus</taxon>
    </lineage>
</organism>
<accession>A0ABY0HI19</accession>
<gene>
    <name evidence="2" type="ORF">DL762_000860</name>
</gene>
<evidence type="ECO:0000313" key="3">
    <source>
        <dbReference type="Proteomes" id="UP000294003"/>
    </source>
</evidence>